<dbReference type="OrthoDB" id="4537937at2"/>
<keyword evidence="5" id="KW-1185">Reference proteome</keyword>
<sequence>MVRVVTDNRPDPAAMKRRRPFVFLLAAVMALLLVFAFWLGTRTGQNPSAGGSAPATASESSTPTPPRYMTVDGEVVPGLWRGTATVGSGNSKAIYGIPYGWPRTIDGAVGAAMNIEAAFYSLPAMVENTAAQLFPKLYTGAALEEVLKGKSYVWFRKKGREMAGMNDDGVVLDLNGKPSKEKRFYGGGIPQYGAYIVRSCEKDSTGQPSRVEVAVLIPMYGGTGTDDDMSNVHLQFKQINNSLVWVDGDWRSETSGSVENVWKKKVSNQGWEHLKSLVGEGWAVPADATQEPFEGAVLTQ</sequence>
<keyword evidence="2" id="KW-1133">Transmembrane helix</keyword>
<evidence type="ECO:0000313" key="4">
    <source>
        <dbReference type="EMBL" id="VEH70874.1"/>
    </source>
</evidence>
<reference evidence="4 5" key="1">
    <citation type="submission" date="2018-12" db="EMBL/GenBank/DDBJ databases">
        <authorList>
            <consortium name="Pathogen Informatics"/>
        </authorList>
    </citation>
    <scope>NUCLEOTIDE SEQUENCE [LARGE SCALE GENOMIC DNA]</scope>
    <source>
        <strain evidence="4 5">NCTC12967</strain>
    </source>
</reference>
<organism evidence="4 5">
    <name type="scientific">Arachnia propionica</name>
    <dbReference type="NCBI Taxonomy" id="1750"/>
    <lineage>
        <taxon>Bacteria</taxon>
        <taxon>Bacillati</taxon>
        <taxon>Actinomycetota</taxon>
        <taxon>Actinomycetes</taxon>
        <taxon>Propionibacteriales</taxon>
        <taxon>Propionibacteriaceae</taxon>
        <taxon>Arachnia</taxon>
    </lineage>
</organism>
<dbReference type="AlphaFoldDB" id="A0A3N4D0E5"/>
<evidence type="ECO:0000256" key="1">
    <source>
        <dbReference type="SAM" id="MobiDB-lite"/>
    </source>
</evidence>
<feature type="transmembrane region" description="Helical" evidence="2">
    <location>
        <begin position="21"/>
        <end position="39"/>
    </location>
</feature>
<dbReference type="EMBL" id="CP072385">
    <property type="protein sequence ID" value="QUC11985.1"/>
    <property type="molecule type" value="Genomic_DNA"/>
</dbReference>
<feature type="region of interest" description="Disordered" evidence="1">
    <location>
        <begin position="47"/>
        <end position="68"/>
    </location>
</feature>
<gene>
    <name evidence="3" type="ORF">J5A53_04645</name>
    <name evidence="4" type="ORF">NCTC12967_02180</name>
</gene>
<evidence type="ECO:0000313" key="5">
    <source>
        <dbReference type="Proteomes" id="UP000273044"/>
    </source>
</evidence>
<feature type="compositionally biased region" description="Low complexity" evidence="1">
    <location>
        <begin position="47"/>
        <end position="62"/>
    </location>
</feature>
<dbReference type="Proteomes" id="UP000677180">
    <property type="component" value="Chromosome"/>
</dbReference>
<protein>
    <submittedName>
        <fullName evidence="4">Uncharacterized protein</fullName>
    </submittedName>
</protein>
<dbReference type="GeneID" id="64407624"/>
<dbReference type="Proteomes" id="UP000273044">
    <property type="component" value="Chromosome"/>
</dbReference>
<keyword evidence="2" id="KW-0472">Membrane</keyword>
<reference evidence="3" key="2">
    <citation type="submission" date="2021-03" db="EMBL/GenBank/DDBJ databases">
        <title>Human Oral Microbial Genomes.</title>
        <authorList>
            <person name="Johnston C.D."/>
            <person name="Chen T."/>
            <person name="Dewhirst F.E."/>
        </authorList>
    </citation>
    <scope>NUCLEOTIDE SEQUENCE</scope>
    <source>
        <strain evidence="3">F0714</strain>
    </source>
</reference>
<dbReference type="RefSeq" id="WP_014847236.1">
    <property type="nucleotide sequence ID" value="NZ_CAUVFX010000017.1"/>
</dbReference>
<accession>A0A3N4D0E5</accession>
<keyword evidence="2" id="KW-0812">Transmembrane</keyword>
<proteinExistence type="predicted"/>
<name>A0A3N4D0E5_9ACTN</name>
<dbReference type="EMBL" id="LR134406">
    <property type="protein sequence ID" value="VEH70874.1"/>
    <property type="molecule type" value="Genomic_DNA"/>
</dbReference>
<evidence type="ECO:0000256" key="2">
    <source>
        <dbReference type="SAM" id="Phobius"/>
    </source>
</evidence>
<evidence type="ECO:0000313" key="3">
    <source>
        <dbReference type="EMBL" id="QUC11985.1"/>
    </source>
</evidence>